<dbReference type="Proteomes" id="UP000481858">
    <property type="component" value="Unassembled WGS sequence"/>
</dbReference>
<keyword evidence="2 6" id="KW-0812">Transmembrane</keyword>
<evidence type="ECO:0000313" key="8">
    <source>
        <dbReference type="EMBL" id="KAF2968672.1"/>
    </source>
</evidence>
<comment type="similarity">
    <text evidence="5">Belongs to the SAT4 family.</text>
</comment>
<evidence type="ECO:0000256" key="4">
    <source>
        <dbReference type="ARBA" id="ARBA00023136"/>
    </source>
</evidence>
<feature type="transmembrane region" description="Helical" evidence="6">
    <location>
        <begin position="87"/>
        <end position="111"/>
    </location>
</feature>
<dbReference type="PANTHER" id="PTHR33048:SF146">
    <property type="entry name" value="INTEGRAL MEMBRANE PROTEIN"/>
    <property type="match status" value="1"/>
</dbReference>
<feature type="transmembrane region" description="Helical" evidence="6">
    <location>
        <begin position="123"/>
        <end position="150"/>
    </location>
</feature>
<sequence length="326" mass="35881">MSTIDYPTTINAVSWTLGALIILMCLVRIWGRVFLLDRPGWDDLLMALAAASAITSSALVTVSVRYGVGTHIDSIHDPVTRSLAVKYTIIAPVFSIAASTFAKLSVIVFLIRLMGMVATRRHIVTAWALCVVLVALNIFAIVIIVCYCVPPAAQWDPSIKGKCIDYSFQIIVADIQSGYNAFIDFLVAVLPTLIIRKLNINLKMKISLCGLMGGAAFGAVATIVKIVTIKNSDHVDITWAWAPVTLWYTAEMDLIIIFGTIPALWPVVRWFMHRNEYGAYSDTPYRNAFRSPDHPDGSEAYQLSGCRSNTGVFTRALREVDNMTTG</sequence>
<keyword evidence="3 6" id="KW-1133">Transmembrane helix</keyword>
<evidence type="ECO:0000313" key="9">
    <source>
        <dbReference type="Proteomes" id="UP000481858"/>
    </source>
</evidence>
<feature type="transmembrane region" description="Helical" evidence="6">
    <location>
        <begin position="12"/>
        <end position="31"/>
    </location>
</feature>
<evidence type="ECO:0000256" key="1">
    <source>
        <dbReference type="ARBA" id="ARBA00004141"/>
    </source>
</evidence>
<keyword evidence="9" id="KW-1185">Reference proteome</keyword>
<accession>A0A7C8MMA6</accession>
<dbReference type="InterPro" id="IPR052337">
    <property type="entry name" value="SAT4-like"/>
</dbReference>
<reference evidence="8 9" key="1">
    <citation type="submission" date="2019-12" db="EMBL/GenBank/DDBJ databases">
        <title>Draft genome sequence of the ascomycete Xylaria multiplex DSM 110363.</title>
        <authorList>
            <person name="Buettner E."/>
            <person name="Kellner H."/>
        </authorList>
    </citation>
    <scope>NUCLEOTIDE SEQUENCE [LARGE SCALE GENOMIC DNA]</scope>
    <source>
        <strain evidence="8 9">DSM 110363</strain>
    </source>
</reference>
<dbReference type="OrthoDB" id="3923077at2759"/>
<dbReference type="EMBL" id="WUBL01000047">
    <property type="protein sequence ID" value="KAF2968672.1"/>
    <property type="molecule type" value="Genomic_DNA"/>
</dbReference>
<evidence type="ECO:0000256" key="5">
    <source>
        <dbReference type="ARBA" id="ARBA00038359"/>
    </source>
</evidence>
<feature type="transmembrane region" description="Helical" evidence="6">
    <location>
        <begin position="43"/>
        <end position="67"/>
    </location>
</feature>
<comment type="subcellular location">
    <subcellularLocation>
        <location evidence="1">Membrane</location>
        <topology evidence="1">Multi-pass membrane protein</topology>
    </subcellularLocation>
</comment>
<evidence type="ECO:0000259" key="7">
    <source>
        <dbReference type="Pfam" id="PF20684"/>
    </source>
</evidence>
<feature type="transmembrane region" description="Helical" evidence="6">
    <location>
        <begin position="206"/>
        <end position="227"/>
    </location>
</feature>
<dbReference type="InParanoid" id="A0A7C8MMA6"/>
<feature type="transmembrane region" description="Helical" evidence="6">
    <location>
        <begin position="170"/>
        <end position="194"/>
    </location>
</feature>
<dbReference type="AlphaFoldDB" id="A0A7C8MMA6"/>
<feature type="domain" description="Rhodopsin" evidence="7">
    <location>
        <begin position="27"/>
        <end position="269"/>
    </location>
</feature>
<gene>
    <name evidence="8" type="ORF">GQX73_g4915</name>
</gene>
<evidence type="ECO:0000256" key="6">
    <source>
        <dbReference type="SAM" id="Phobius"/>
    </source>
</evidence>
<evidence type="ECO:0000256" key="3">
    <source>
        <dbReference type="ARBA" id="ARBA00022989"/>
    </source>
</evidence>
<dbReference type="GO" id="GO:0016020">
    <property type="term" value="C:membrane"/>
    <property type="evidence" value="ECO:0007669"/>
    <property type="project" value="UniProtKB-SubCell"/>
</dbReference>
<dbReference type="Pfam" id="PF20684">
    <property type="entry name" value="Fung_rhodopsin"/>
    <property type="match status" value="1"/>
</dbReference>
<comment type="caution">
    <text evidence="8">The sequence shown here is derived from an EMBL/GenBank/DDBJ whole genome shotgun (WGS) entry which is preliminary data.</text>
</comment>
<organism evidence="8 9">
    <name type="scientific">Xylaria multiplex</name>
    <dbReference type="NCBI Taxonomy" id="323545"/>
    <lineage>
        <taxon>Eukaryota</taxon>
        <taxon>Fungi</taxon>
        <taxon>Dikarya</taxon>
        <taxon>Ascomycota</taxon>
        <taxon>Pezizomycotina</taxon>
        <taxon>Sordariomycetes</taxon>
        <taxon>Xylariomycetidae</taxon>
        <taxon>Xylariales</taxon>
        <taxon>Xylariaceae</taxon>
        <taxon>Xylaria</taxon>
    </lineage>
</organism>
<proteinExistence type="inferred from homology"/>
<protein>
    <recommendedName>
        <fullName evidence="7">Rhodopsin domain-containing protein</fullName>
    </recommendedName>
</protein>
<keyword evidence="4 6" id="KW-0472">Membrane</keyword>
<feature type="transmembrane region" description="Helical" evidence="6">
    <location>
        <begin position="247"/>
        <end position="268"/>
    </location>
</feature>
<dbReference type="InterPro" id="IPR049326">
    <property type="entry name" value="Rhodopsin_dom_fungi"/>
</dbReference>
<dbReference type="PANTHER" id="PTHR33048">
    <property type="entry name" value="PTH11-LIKE INTEGRAL MEMBRANE PROTEIN (AFU_ORTHOLOGUE AFUA_5G11245)"/>
    <property type="match status" value="1"/>
</dbReference>
<name>A0A7C8MMA6_9PEZI</name>
<evidence type="ECO:0000256" key="2">
    <source>
        <dbReference type="ARBA" id="ARBA00022692"/>
    </source>
</evidence>